<dbReference type="PANTHER" id="PTHR13421:SF16">
    <property type="entry name" value="SNRNA-ACTIVATING PROTEIN COMPLEX SUBUNIT 3"/>
    <property type="match status" value="1"/>
</dbReference>
<dbReference type="GO" id="GO:0005634">
    <property type="term" value="C:nucleus"/>
    <property type="evidence" value="ECO:0007669"/>
    <property type="project" value="UniProtKB-SubCell"/>
</dbReference>
<proteinExistence type="inferred from homology"/>
<comment type="subcellular location">
    <subcellularLocation>
        <location evidence="1">Nucleus</location>
    </subcellularLocation>
</comment>
<dbReference type="GO" id="GO:0042796">
    <property type="term" value="P:snRNA transcription by RNA polymerase III"/>
    <property type="evidence" value="ECO:0007669"/>
    <property type="project" value="TreeGrafter"/>
</dbReference>
<dbReference type="GO" id="GO:0003681">
    <property type="term" value="F:bent DNA binding"/>
    <property type="evidence" value="ECO:0007669"/>
    <property type="project" value="TreeGrafter"/>
</dbReference>
<keyword evidence="5" id="KW-0804">Transcription</keyword>
<dbReference type="GO" id="GO:0000978">
    <property type="term" value="F:RNA polymerase II cis-regulatory region sequence-specific DNA binding"/>
    <property type="evidence" value="ECO:0007669"/>
    <property type="project" value="TreeGrafter"/>
</dbReference>
<dbReference type="GO" id="GO:0001046">
    <property type="term" value="F:core promoter sequence-specific DNA binding"/>
    <property type="evidence" value="ECO:0007669"/>
    <property type="project" value="TreeGrafter"/>
</dbReference>
<evidence type="ECO:0000256" key="7">
    <source>
        <dbReference type="SAM" id="MobiDB-lite"/>
    </source>
</evidence>
<evidence type="ECO:0000256" key="2">
    <source>
        <dbReference type="ARBA" id="ARBA00010410"/>
    </source>
</evidence>
<keyword evidence="6" id="KW-0539">Nucleus</keyword>
<dbReference type="AlphaFoldDB" id="A0A7R9XSF4"/>
<dbReference type="PANTHER" id="PTHR13421">
    <property type="entry name" value="SNRNA-ACTIVATING PROTEIN COMPLEX SUBUNIT 3"/>
    <property type="match status" value="1"/>
</dbReference>
<dbReference type="GO" id="GO:0042795">
    <property type="term" value="P:snRNA transcription by RNA polymerase II"/>
    <property type="evidence" value="ECO:0007669"/>
    <property type="project" value="TreeGrafter"/>
</dbReference>
<dbReference type="InterPro" id="IPR022042">
    <property type="entry name" value="snRNA-activating_su3"/>
</dbReference>
<gene>
    <name evidence="8" type="ORF">OLUC0939_LOCUS4936</name>
</gene>
<dbReference type="EMBL" id="HBDX01005742">
    <property type="protein sequence ID" value="CAD8224210.1"/>
    <property type="molecule type" value="Transcribed_RNA"/>
</dbReference>
<comment type="similarity">
    <text evidence="2">Belongs to the SNAPC3/SRD2 family.</text>
</comment>
<dbReference type="Pfam" id="PF12251">
    <property type="entry name" value="SNAPC3"/>
    <property type="match status" value="1"/>
</dbReference>
<organism evidence="8">
    <name type="scientific">Ostreococcus sp. 'lucimarinus'</name>
    <dbReference type="NCBI Taxonomy" id="242159"/>
    <lineage>
        <taxon>Eukaryota</taxon>
        <taxon>Viridiplantae</taxon>
        <taxon>Chlorophyta</taxon>
        <taxon>Mamiellophyceae</taxon>
        <taxon>Mamiellales</taxon>
        <taxon>Bathycoccaceae</taxon>
        <taxon>Ostreococcus</taxon>
    </lineage>
</organism>
<name>A0A7R9XSF4_9CHLO</name>
<evidence type="ECO:0000256" key="5">
    <source>
        <dbReference type="ARBA" id="ARBA00023163"/>
    </source>
</evidence>
<feature type="region of interest" description="Disordered" evidence="7">
    <location>
        <begin position="118"/>
        <end position="139"/>
    </location>
</feature>
<reference evidence="8" key="1">
    <citation type="submission" date="2021-01" db="EMBL/GenBank/DDBJ databases">
        <authorList>
            <person name="Corre E."/>
            <person name="Pelletier E."/>
            <person name="Niang G."/>
            <person name="Scheremetjew M."/>
            <person name="Finn R."/>
            <person name="Kale V."/>
            <person name="Holt S."/>
            <person name="Cochrane G."/>
            <person name="Meng A."/>
            <person name="Brown T."/>
            <person name="Cohen L."/>
        </authorList>
    </citation>
    <scope>NUCLEOTIDE SEQUENCE</scope>
    <source>
        <strain evidence="8">Clade-A-BCC118000</strain>
    </source>
</reference>
<evidence type="ECO:0000256" key="6">
    <source>
        <dbReference type="ARBA" id="ARBA00023242"/>
    </source>
</evidence>
<keyword evidence="4" id="KW-0238">DNA-binding</keyword>
<sequence>MSRAIADTTIVTPSDALRHHAESRARLARHCPPEAPHAKPGEEIEDVKRFCEEAHRAVKRLRDAAEASSAAREASARTKKAGKGRKRRTAIEEDDIEMETHRAVTLERAIESLMPSVPSVEEDAGRARNHRGTGAKNHQLTFQEEAQKAEKARLMTKHLSEQTAMAPLASMREVELEHKQLEARDYKRALLRKEVDVTQVMWKARELFDCEVGGVRHDAAATPTGEEAMIWIELYHPVKQGYLLMDVIVRGSTPLAAFKDMIYCLRDVQAAREGHPPSKNGFLFIEGVFYNDMRTPGATDYSEHLIEFQKKNALMAPGAPVKMNNEGKGFTARDMEGVKFSQVPLTIGRPYVMTHQGKCEHKWRVRDVRMPHSDDETRNEMFPLVIREGRVYRRGCSVCGVFDSSHVTYGDKLAAESPSFFCKLCFDAVHCDVDGKLMYNDFEDYQYDHE</sequence>
<protein>
    <recommendedName>
        <fullName evidence="9">snRNA-activating protein complex subunit 3</fullName>
    </recommendedName>
</protein>
<evidence type="ECO:0000256" key="1">
    <source>
        <dbReference type="ARBA" id="ARBA00004123"/>
    </source>
</evidence>
<dbReference type="GO" id="GO:0001006">
    <property type="term" value="F:RNA polymerase III type 3 promoter sequence-specific DNA binding"/>
    <property type="evidence" value="ECO:0007669"/>
    <property type="project" value="TreeGrafter"/>
</dbReference>
<accession>A0A7R9XSF4</accession>
<feature type="compositionally biased region" description="Basic residues" evidence="7">
    <location>
        <begin position="77"/>
        <end position="88"/>
    </location>
</feature>
<evidence type="ECO:0000256" key="3">
    <source>
        <dbReference type="ARBA" id="ARBA00023015"/>
    </source>
</evidence>
<feature type="region of interest" description="Disordered" evidence="7">
    <location>
        <begin position="62"/>
        <end position="96"/>
    </location>
</feature>
<evidence type="ECO:0000256" key="4">
    <source>
        <dbReference type="ARBA" id="ARBA00023125"/>
    </source>
</evidence>
<evidence type="ECO:0008006" key="9">
    <source>
        <dbReference type="Google" id="ProtNLM"/>
    </source>
</evidence>
<dbReference type="GO" id="GO:0019185">
    <property type="term" value="C:snRNA-activating protein complex"/>
    <property type="evidence" value="ECO:0007669"/>
    <property type="project" value="TreeGrafter"/>
</dbReference>
<keyword evidence="3" id="KW-0805">Transcription regulation</keyword>
<evidence type="ECO:0000313" key="8">
    <source>
        <dbReference type="EMBL" id="CAD8224210.1"/>
    </source>
</evidence>